<dbReference type="PANTHER" id="PTHR28042:SF1">
    <property type="entry name" value="E3 UBIQUITIN-PROTEIN LIGASE COMPLEX SLX5-SLX8 SUBUNIT SLX5"/>
    <property type="match status" value="1"/>
</dbReference>
<reference evidence="2" key="1">
    <citation type="submission" date="2023-06" db="EMBL/GenBank/DDBJ databases">
        <title>Draft genome of Marssonina rosae.</title>
        <authorList>
            <person name="Cheng Q."/>
        </authorList>
    </citation>
    <scope>NUCLEOTIDE SEQUENCE</scope>
    <source>
        <strain evidence="2">R4</strain>
    </source>
</reference>
<accession>A0AAD9WHA6</accession>
<keyword evidence="3" id="KW-1185">Reference proteome</keyword>
<evidence type="ECO:0000313" key="3">
    <source>
        <dbReference type="Proteomes" id="UP001285354"/>
    </source>
</evidence>
<dbReference type="PANTHER" id="PTHR28042">
    <property type="entry name" value="E3 UBIQUITIN-PROTEIN LIGASE COMPLEX SLX5-SLX8 SUBUNIT SLX5"/>
    <property type="match status" value="1"/>
</dbReference>
<dbReference type="GO" id="GO:0004842">
    <property type="term" value="F:ubiquitin-protein transferase activity"/>
    <property type="evidence" value="ECO:0007669"/>
    <property type="project" value="TreeGrafter"/>
</dbReference>
<gene>
    <name evidence="2" type="ORF">QTJ16_000074</name>
</gene>
<feature type="compositionally biased region" description="Polar residues" evidence="1">
    <location>
        <begin position="33"/>
        <end position="49"/>
    </location>
</feature>
<evidence type="ECO:0000313" key="2">
    <source>
        <dbReference type="EMBL" id="KAK2629254.1"/>
    </source>
</evidence>
<name>A0AAD9WHA6_9HELO</name>
<dbReference type="Proteomes" id="UP001285354">
    <property type="component" value="Unassembled WGS sequence"/>
</dbReference>
<comment type="caution">
    <text evidence="2">The sequence shown here is derived from an EMBL/GenBank/DDBJ whole genome shotgun (WGS) entry which is preliminary data.</text>
</comment>
<feature type="region of interest" description="Disordered" evidence="1">
    <location>
        <begin position="1"/>
        <end position="68"/>
    </location>
</feature>
<protein>
    <recommendedName>
        <fullName evidence="4">Cell cycle control protein</fullName>
    </recommendedName>
</protein>
<dbReference type="EMBL" id="JAUBYV010000001">
    <property type="protein sequence ID" value="KAK2629254.1"/>
    <property type="molecule type" value="Genomic_DNA"/>
</dbReference>
<feature type="compositionally biased region" description="Basic and acidic residues" evidence="1">
    <location>
        <begin position="50"/>
        <end position="68"/>
    </location>
</feature>
<organism evidence="2 3">
    <name type="scientific">Diplocarpon rosae</name>
    <dbReference type="NCBI Taxonomy" id="946125"/>
    <lineage>
        <taxon>Eukaryota</taxon>
        <taxon>Fungi</taxon>
        <taxon>Dikarya</taxon>
        <taxon>Ascomycota</taxon>
        <taxon>Pezizomycotina</taxon>
        <taxon>Leotiomycetes</taxon>
        <taxon>Helotiales</taxon>
        <taxon>Drepanopezizaceae</taxon>
        <taxon>Diplocarpon</taxon>
    </lineage>
</organism>
<evidence type="ECO:0008006" key="4">
    <source>
        <dbReference type="Google" id="ProtNLM"/>
    </source>
</evidence>
<proteinExistence type="predicted"/>
<dbReference type="GO" id="GO:0033768">
    <property type="term" value="C:SUMO-targeted ubiquitin ligase complex"/>
    <property type="evidence" value="ECO:0007669"/>
    <property type="project" value="TreeGrafter"/>
</dbReference>
<evidence type="ECO:0000256" key="1">
    <source>
        <dbReference type="SAM" id="MobiDB-lite"/>
    </source>
</evidence>
<dbReference type="InterPro" id="IPR038886">
    <property type="entry name" value="E3_SLX5/Rfp1"/>
</dbReference>
<sequence>MDPWESEPHRHKRNFPEMSPSATLSPSPMGITGRSTIFQSRLPPASSNDGPERQRRISHPHNDPYLRASEEMAERSYSQLRPRLEHRASQTIIDLTEDAEELLGPPRDGQARNPLPRPPHLGRSDAENMGALIDLTLDPPEQDVIITGERQRQLPLPRLRQAPVAGSRAESPSFFMPVHNQHRPALPSVFAAAQTRIGAMLSGGGFGRAGPGRGLGAELRAMQNMMDHHLARHEHLQAMPNIMDYQHAAFAERKPEHVAPPPARAGYTRSPIGDEVIICPSCEEELIQSNEMEEPIVKKSGKAPTKKEREEHPFWVVRECGHVYCNNCFQNRTKKGFTEQTKASNPRKTKALACVVEDCNCDVKAKEKWVGVFL</sequence>
<dbReference type="AlphaFoldDB" id="A0AAD9WHA6"/>